<sequence length="109" mass="12793">MEQSIYWLDALLNTMQSLWHIILSLCLRREKHLPLPRIEPSKPSTFWMGGERPHHYVTTLLITNVFFFWHRGGDETSKGKKNNCLSCPIKESEHEKQGIAIIKLISTRY</sequence>
<reference evidence="1" key="2">
    <citation type="submission" date="2017-11" db="EMBL/GenBank/DDBJ databases">
        <title>Coralsnake Venomics: Analyses of Venom Gland Transcriptomes and Proteomes of Six Brazilian Taxa.</title>
        <authorList>
            <person name="Aird S.D."/>
            <person name="Jorge da Silva N."/>
            <person name="Qiu L."/>
            <person name="Villar-Briones A."/>
            <person name="Aparecida-Saddi V."/>
            <person name="Campos-Telles M.P."/>
            <person name="Grau M."/>
            <person name="Mikheyev A.S."/>
        </authorList>
    </citation>
    <scope>NUCLEOTIDE SEQUENCE</scope>
    <source>
        <tissue evidence="1">Venom_gland</tissue>
    </source>
</reference>
<proteinExistence type="predicted"/>
<accession>A0A2D4NQ55</accession>
<dbReference type="AlphaFoldDB" id="A0A2D4NQ55"/>
<reference evidence="1" key="1">
    <citation type="submission" date="2017-07" db="EMBL/GenBank/DDBJ databases">
        <authorList>
            <person name="Mikheyev A."/>
            <person name="Grau M."/>
        </authorList>
    </citation>
    <scope>NUCLEOTIDE SEQUENCE</scope>
    <source>
        <tissue evidence="1">Venom_gland</tissue>
    </source>
</reference>
<name>A0A2D4NQ55_MICSU</name>
<evidence type="ECO:0000313" key="1">
    <source>
        <dbReference type="EMBL" id="LAB47874.1"/>
    </source>
</evidence>
<protein>
    <submittedName>
        <fullName evidence="1">Uncharacterized protein</fullName>
    </submittedName>
</protein>
<dbReference type="EMBL" id="IACN01013073">
    <property type="protein sequence ID" value="LAB47874.1"/>
    <property type="molecule type" value="Transcribed_RNA"/>
</dbReference>
<organism evidence="1">
    <name type="scientific">Micrurus surinamensis</name>
    <name type="common">Surinam coral snake</name>
    <dbReference type="NCBI Taxonomy" id="129470"/>
    <lineage>
        <taxon>Eukaryota</taxon>
        <taxon>Metazoa</taxon>
        <taxon>Chordata</taxon>
        <taxon>Craniata</taxon>
        <taxon>Vertebrata</taxon>
        <taxon>Euteleostomi</taxon>
        <taxon>Lepidosauria</taxon>
        <taxon>Squamata</taxon>
        <taxon>Bifurcata</taxon>
        <taxon>Unidentata</taxon>
        <taxon>Episquamata</taxon>
        <taxon>Toxicofera</taxon>
        <taxon>Serpentes</taxon>
        <taxon>Colubroidea</taxon>
        <taxon>Elapidae</taxon>
        <taxon>Elapinae</taxon>
        <taxon>Micrurus</taxon>
    </lineage>
</organism>